<protein>
    <recommendedName>
        <fullName evidence="2">Cupin fold metalloprotein, WbuC family</fullName>
    </recommendedName>
</protein>
<proteinExistence type="predicted"/>
<reference evidence="1" key="1">
    <citation type="journal article" date="2018" name="Front. Microbiol.">
        <title>Genetic Platforms of blaCTX-M in Carbapenemase-Producing Strains of K. pneumoniae Isolated in Chile.</title>
        <authorList>
            <person name="Carrasco-Anabalon S."/>
            <person name="Vera-Leiva A."/>
            <person name="Quezada-Aguiluz M."/>
            <person name="Morales-Rivera M.F."/>
            <person name="Lima C.A."/>
            <person name="Fernandez J."/>
            <person name="Ulloa S."/>
            <person name="Dominguez M."/>
            <person name="Gonzalez-Rocha G."/>
            <person name="Bello-Toledo H."/>
        </authorList>
    </citation>
    <scope>NUCLEOTIDE SEQUENCE</scope>
    <source>
        <strain evidence="1">UC358</strain>
    </source>
</reference>
<accession>A0A2I6U1Z2</accession>
<evidence type="ECO:0000313" key="1">
    <source>
        <dbReference type="EMBL" id="AUO68314.1"/>
    </source>
</evidence>
<evidence type="ECO:0008006" key="2">
    <source>
        <dbReference type="Google" id="ProtNLM"/>
    </source>
</evidence>
<sequence length="51" mass="5411">GGIIFEVKHGGYQPVAADDYAHWAPAEGEPGTTELMAWYAQAQVGDSTFAV</sequence>
<name>A0A2I6U1Z2_KLEPN</name>
<dbReference type="EMBL" id="KY551566">
    <property type="protein sequence ID" value="AUO68314.1"/>
    <property type="molecule type" value="Genomic_DNA"/>
</dbReference>
<organism evidence="1">
    <name type="scientific">Klebsiella pneumoniae</name>
    <dbReference type="NCBI Taxonomy" id="573"/>
    <lineage>
        <taxon>Bacteria</taxon>
        <taxon>Pseudomonadati</taxon>
        <taxon>Pseudomonadota</taxon>
        <taxon>Gammaproteobacteria</taxon>
        <taxon>Enterobacterales</taxon>
        <taxon>Enterobacteriaceae</taxon>
        <taxon>Klebsiella/Raoultella group</taxon>
        <taxon>Klebsiella</taxon>
        <taxon>Klebsiella pneumoniae complex</taxon>
    </lineage>
</organism>
<feature type="non-terminal residue" evidence="1">
    <location>
        <position position="1"/>
    </location>
</feature>
<dbReference type="AlphaFoldDB" id="A0A2I6U1Z2"/>